<feature type="region of interest" description="Disordered" evidence="1">
    <location>
        <begin position="98"/>
        <end position="118"/>
    </location>
</feature>
<evidence type="ECO:0000313" key="3">
    <source>
        <dbReference type="WBParaSite" id="Csp11.Scaffold630.g18596.t1"/>
    </source>
</evidence>
<dbReference type="Proteomes" id="UP000095282">
    <property type="component" value="Unplaced"/>
</dbReference>
<protein>
    <submittedName>
        <fullName evidence="3">Uncharacterized protein</fullName>
    </submittedName>
</protein>
<keyword evidence="2" id="KW-1185">Reference proteome</keyword>
<reference evidence="3" key="1">
    <citation type="submission" date="2016-11" db="UniProtKB">
        <authorList>
            <consortium name="WormBaseParasite"/>
        </authorList>
    </citation>
    <scope>IDENTIFICATION</scope>
</reference>
<organism evidence="2 3">
    <name type="scientific">Caenorhabditis tropicalis</name>
    <dbReference type="NCBI Taxonomy" id="1561998"/>
    <lineage>
        <taxon>Eukaryota</taxon>
        <taxon>Metazoa</taxon>
        <taxon>Ecdysozoa</taxon>
        <taxon>Nematoda</taxon>
        <taxon>Chromadorea</taxon>
        <taxon>Rhabditida</taxon>
        <taxon>Rhabditina</taxon>
        <taxon>Rhabditomorpha</taxon>
        <taxon>Rhabditoidea</taxon>
        <taxon>Rhabditidae</taxon>
        <taxon>Peloderinae</taxon>
        <taxon>Caenorhabditis</taxon>
    </lineage>
</organism>
<sequence>MELEAYFRTFGPFDRKIAQKALEKGTKFNEKLLETYLKIEPFKWNMRMMWKALKMLSEKSERVEVQNLLEVIERLQGLQDPEAPPGLMEMTKEMWRRQEAPVEKVIEKKEEKGKSDNR</sequence>
<dbReference type="WBParaSite" id="Csp11.Scaffold630.g18596.t1">
    <property type="protein sequence ID" value="Csp11.Scaffold630.g18596.t1"/>
    <property type="gene ID" value="Csp11.Scaffold630.g18596"/>
</dbReference>
<name>A0A1I7URF0_9PELO</name>
<accession>A0A1I7URF0</accession>
<evidence type="ECO:0000256" key="1">
    <source>
        <dbReference type="SAM" id="MobiDB-lite"/>
    </source>
</evidence>
<evidence type="ECO:0000313" key="2">
    <source>
        <dbReference type="Proteomes" id="UP000095282"/>
    </source>
</evidence>
<proteinExistence type="predicted"/>
<dbReference type="AlphaFoldDB" id="A0A1I7URF0"/>